<keyword evidence="2" id="KW-0378">Hydrolase</keyword>
<dbReference type="SUPFAM" id="SSF53474">
    <property type="entry name" value="alpha/beta-Hydrolases"/>
    <property type="match status" value="1"/>
</dbReference>
<dbReference type="KEGG" id="lti:JW886_04455"/>
<dbReference type="InterPro" id="IPR000073">
    <property type="entry name" value="AB_hydrolase_1"/>
</dbReference>
<dbReference type="Pfam" id="PF12697">
    <property type="entry name" value="Abhydrolase_6"/>
    <property type="match status" value="1"/>
</dbReference>
<reference evidence="2 3" key="1">
    <citation type="submission" date="2021-02" db="EMBL/GenBank/DDBJ databases">
        <title>Complete genome sequence of Lactococcus lactis strain K_LL004.</title>
        <authorList>
            <person name="Kim H.B."/>
        </authorList>
    </citation>
    <scope>NUCLEOTIDE SEQUENCE [LARGE SCALE GENOMIC DNA]</scope>
    <source>
        <strain evidence="2 3">K_LL004</strain>
    </source>
</reference>
<evidence type="ECO:0000259" key="1">
    <source>
        <dbReference type="Pfam" id="PF12697"/>
    </source>
</evidence>
<dbReference type="InterPro" id="IPR050266">
    <property type="entry name" value="AB_hydrolase_sf"/>
</dbReference>
<dbReference type="Gene3D" id="3.40.50.1820">
    <property type="entry name" value="alpha/beta hydrolase"/>
    <property type="match status" value="1"/>
</dbReference>
<evidence type="ECO:0000313" key="3">
    <source>
        <dbReference type="Proteomes" id="UP000663608"/>
    </source>
</evidence>
<dbReference type="GO" id="GO:0016787">
    <property type="term" value="F:hydrolase activity"/>
    <property type="evidence" value="ECO:0007669"/>
    <property type="project" value="UniProtKB-KW"/>
</dbReference>
<dbReference type="PANTHER" id="PTHR43798">
    <property type="entry name" value="MONOACYLGLYCEROL LIPASE"/>
    <property type="match status" value="1"/>
</dbReference>
<protein>
    <submittedName>
        <fullName evidence="2">Alpha/beta hydrolase</fullName>
    </submittedName>
</protein>
<accession>A0AA45KHM6</accession>
<feature type="domain" description="AB hydrolase-1" evidence="1">
    <location>
        <begin position="25"/>
        <end position="254"/>
    </location>
</feature>
<dbReference type="AlphaFoldDB" id="A0AA45KHM6"/>
<dbReference type="Proteomes" id="UP000663608">
    <property type="component" value="Chromosome"/>
</dbReference>
<name>A0AA45KHM6_9LACT</name>
<dbReference type="GO" id="GO:0016020">
    <property type="term" value="C:membrane"/>
    <property type="evidence" value="ECO:0007669"/>
    <property type="project" value="TreeGrafter"/>
</dbReference>
<dbReference type="EMBL" id="CP070872">
    <property type="protein sequence ID" value="QSE77500.1"/>
    <property type="molecule type" value="Genomic_DNA"/>
</dbReference>
<keyword evidence="3" id="KW-1185">Reference proteome</keyword>
<dbReference type="InterPro" id="IPR029058">
    <property type="entry name" value="AB_hydrolase_fold"/>
</dbReference>
<organism evidence="2 3">
    <name type="scientific">Lactococcus taiwanensis</name>
    <dbReference type="NCBI Taxonomy" id="1151742"/>
    <lineage>
        <taxon>Bacteria</taxon>
        <taxon>Bacillati</taxon>
        <taxon>Bacillota</taxon>
        <taxon>Bacilli</taxon>
        <taxon>Lactobacillales</taxon>
        <taxon>Streptococcaceae</taxon>
        <taxon>Lactococcus</taxon>
    </lineage>
</organism>
<dbReference type="RefSeq" id="WP_205872416.1">
    <property type="nucleotide sequence ID" value="NZ_CP070872.1"/>
</dbReference>
<gene>
    <name evidence="2" type="ORF">JW886_04455</name>
</gene>
<dbReference type="PANTHER" id="PTHR43798:SF33">
    <property type="entry name" value="HYDROLASE, PUTATIVE (AFU_ORTHOLOGUE AFUA_2G14860)-RELATED"/>
    <property type="match status" value="1"/>
</dbReference>
<proteinExistence type="predicted"/>
<evidence type="ECO:0000313" key="2">
    <source>
        <dbReference type="EMBL" id="QSE77500.1"/>
    </source>
</evidence>
<sequence length="267" mass="30516">MPFFITNDSVKINYHDYGEKEKPALVLIGGYSSSEVTWFAQVAPFTAARYRVITYDHRSHGDSQRVDFGMSLQRLAMDLHELIEYLSLKKVTLIGHSMGAATIMAYEELFTTNDLTAVITEDQAPTFMKSEDWLNGAYGRTLPELETFIDTFPKTTLTRQKLSDEVKRALGRGMRPFDFKRYRGLLQNVILQDWRAQLGQEHVPHLFFAGGKSPIFPSAHAQAARNLQPHPLSEVQVFDECGHILHLEESDRFNQCVLSFLEKIKKD</sequence>